<keyword evidence="1" id="KW-0328">Glycosyltransferase</keyword>
<keyword evidence="2" id="KW-1185">Reference proteome</keyword>
<reference evidence="1" key="2">
    <citation type="journal article" date="2022" name="New Phytol.">
        <title>Evolutionary transition to the ectomycorrhizal habit in the genomes of a hyperdiverse lineage of mushroom-forming fungi.</title>
        <authorList>
            <person name="Looney B."/>
            <person name="Miyauchi S."/>
            <person name="Morin E."/>
            <person name="Drula E."/>
            <person name="Courty P.E."/>
            <person name="Kohler A."/>
            <person name="Kuo A."/>
            <person name="LaButti K."/>
            <person name="Pangilinan J."/>
            <person name="Lipzen A."/>
            <person name="Riley R."/>
            <person name="Andreopoulos W."/>
            <person name="He G."/>
            <person name="Johnson J."/>
            <person name="Nolan M."/>
            <person name="Tritt A."/>
            <person name="Barry K.W."/>
            <person name="Grigoriev I.V."/>
            <person name="Nagy L.G."/>
            <person name="Hibbett D."/>
            <person name="Henrissat B."/>
            <person name="Matheny P.B."/>
            <person name="Labbe J."/>
            <person name="Martin F.M."/>
        </authorList>
    </citation>
    <scope>NUCLEOTIDE SEQUENCE</scope>
    <source>
        <strain evidence="1">EC-137</strain>
    </source>
</reference>
<reference evidence="1" key="1">
    <citation type="submission" date="2021-02" db="EMBL/GenBank/DDBJ databases">
        <authorList>
            <consortium name="DOE Joint Genome Institute"/>
            <person name="Ahrendt S."/>
            <person name="Looney B.P."/>
            <person name="Miyauchi S."/>
            <person name="Morin E."/>
            <person name="Drula E."/>
            <person name="Courty P.E."/>
            <person name="Chicoki N."/>
            <person name="Fauchery L."/>
            <person name="Kohler A."/>
            <person name="Kuo A."/>
            <person name="Labutti K."/>
            <person name="Pangilinan J."/>
            <person name="Lipzen A."/>
            <person name="Riley R."/>
            <person name="Andreopoulos W."/>
            <person name="He G."/>
            <person name="Johnson J."/>
            <person name="Barry K.W."/>
            <person name="Grigoriev I.V."/>
            <person name="Nagy L."/>
            <person name="Hibbett D."/>
            <person name="Henrissat B."/>
            <person name="Matheny P.B."/>
            <person name="Labbe J."/>
            <person name="Martin F."/>
        </authorList>
    </citation>
    <scope>NUCLEOTIDE SEQUENCE</scope>
    <source>
        <strain evidence="1">EC-137</strain>
    </source>
</reference>
<gene>
    <name evidence="1" type="ORF">K488DRAFT_90891</name>
</gene>
<accession>A0ACB8Q6H4</accession>
<name>A0ACB8Q6H4_9AGAM</name>
<dbReference type="Proteomes" id="UP000814128">
    <property type="component" value="Unassembled WGS sequence"/>
</dbReference>
<organism evidence="1 2">
    <name type="scientific">Vararia minispora EC-137</name>
    <dbReference type="NCBI Taxonomy" id="1314806"/>
    <lineage>
        <taxon>Eukaryota</taxon>
        <taxon>Fungi</taxon>
        <taxon>Dikarya</taxon>
        <taxon>Basidiomycota</taxon>
        <taxon>Agaricomycotina</taxon>
        <taxon>Agaricomycetes</taxon>
        <taxon>Russulales</taxon>
        <taxon>Lachnocladiaceae</taxon>
        <taxon>Vararia</taxon>
    </lineage>
</organism>
<evidence type="ECO:0000313" key="1">
    <source>
        <dbReference type="EMBL" id="KAI0027403.1"/>
    </source>
</evidence>
<protein>
    <submittedName>
        <fullName evidence="1">Nicotinate phosphoribosyltransferase</fullName>
    </submittedName>
</protein>
<keyword evidence="1" id="KW-0808">Transferase</keyword>
<dbReference type="EMBL" id="MU273911">
    <property type="protein sequence ID" value="KAI0027403.1"/>
    <property type="molecule type" value="Genomic_DNA"/>
</dbReference>
<comment type="caution">
    <text evidence="1">The sequence shown here is derived from an EMBL/GenBank/DDBJ whole genome shotgun (WGS) entry which is preliminary data.</text>
</comment>
<evidence type="ECO:0000313" key="2">
    <source>
        <dbReference type="Proteomes" id="UP000814128"/>
    </source>
</evidence>
<proteinExistence type="predicted"/>
<sequence length="419" mass="46453">MASTDQDSDIVLPCSILDTDLYKFTMQQAVLKHFSHVQASYRFTNRDKARSFSRACFDRLKASVAHFSDLVLAPAERAWLARACSYFTPTYLDFLSSYRFDPAQVHIAFIPRADSADEGDIEIDVTGPWVETILWEVPLMATLSEIFFLTDDMDWDMAGQDDLAFAKAERLLAHGCIVSEFGTRRRRSYAVQDVVVSQMKRAHSAQSAGRGKLAGTSNAYLAYRHDLTPIGTIAHEWFMGVAALTGYEGANGRAMDLWEAVYPDVLLIALTDTFSTKAFFDDFAKDVERARRWRGLRQDSGDPHAFAPAAKAVYDALGIDSREKTIIYSDALDVDKALELQAQCSALGFNASFGIGTFLTNDFCKVSDSAQKSKALNIVIKVAEVDGRPCVKISDDLLKNTGDAETVDKVKDMYGLPKA</sequence>